<keyword evidence="2" id="KW-1185">Reference proteome</keyword>
<gene>
    <name evidence="1" type="ORF">L9F63_011921</name>
</gene>
<organism evidence="1 2">
    <name type="scientific">Diploptera punctata</name>
    <name type="common">Pacific beetle cockroach</name>
    <dbReference type="NCBI Taxonomy" id="6984"/>
    <lineage>
        <taxon>Eukaryota</taxon>
        <taxon>Metazoa</taxon>
        <taxon>Ecdysozoa</taxon>
        <taxon>Arthropoda</taxon>
        <taxon>Hexapoda</taxon>
        <taxon>Insecta</taxon>
        <taxon>Pterygota</taxon>
        <taxon>Neoptera</taxon>
        <taxon>Polyneoptera</taxon>
        <taxon>Dictyoptera</taxon>
        <taxon>Blattodea</taxon>
        <taxon>Blaberoidea</taxon>
        <taxon>Blaberidae</taxon>
        <taxon>Diplopterinae</taxon>
        <taxon>Diploptera</taxon>
    </lineage>
</organism>
<reference evidence="1" key="2">
    <citation type="submission" date="2023-05" db="EMBL/GenBank/DDBJ databases">
        <authorList>
            <person name="Fouks B."/>
        </authorList>
    </citation>
    <scope>NUCLEOTIDE SEQUENCE</scope>
    <source>
        <strain evidence="1">Stay&amp;Tobe</strain>
        <tissue evidence="1">Testes</tissue>
    </source>
</reference>
<reference evidence="1" key="1">
    <citation type="journal article" date="2023" name="IScience">
        <title>Live-bearing cockroach genome reveals convergent evolutionary mechanisms linked to viviparity in insects and beyond.</title>
        <authorList>
            <person name="Fouks B."/>
            <person name="Harrison M.C."/>
            <person name="Mikhailova A.A."/>
            <person name="Marchal E."/>
            <person name="English S."/>
            <person name="Carruthers M."/>
            <person name="Jennings E.C."/>
            <person name="Chiamaka E.L."/>
            <person name="Frigard R.A."/>
            <person name="Pippel M."/>
            <person name="Attardo G.M."/>
            <person name="Benoit J.B."/>
            <person name="Bornberg-Bauer E."/>
            <person name="Tobe S.S."/>
        </authorList>
    </citation>
    <scope>NUCLEOTIDE SEQUENCE</scope>
    <source>
        <strain evidence="1">Stay&amp;Tobe</strain>
    </source>
</reference>
<accession>A0AAD8ADY4</accession>
<sequence>VDFLHILSGNFLALITKRALQLNQRQTATPSLSLVCQDLFSIVICVQSIASHFHGRSCYDDLEEDFRTGCIREACSSPTFRQRLRMPDAVSGET</sequence>
<proteinExistence type="predicted"/>
<feature type="non-terminal residue" evidence="1">
    <location>
        <position position="1"/>
    </location>
</feature>
<dbReference type="Proteomes" id="UP001233999">
    <property type="component" value="Unassembled WGS sequence"/>
</dbReference>
<protein>
    <submittedName>
        <fullName evidence="1">Uncharacterized protein</fullName>
    </submittedName>
</protein>
<comment type="caution">
    <text evidence="1">The sequence shown here is derived from an EMBL/GenBank/DDBJ whole genome shotgun (WGS) entry which is preliminary data.</text>
</comment>
<name>A0AAD8ADY4_DIPPU</name>
<evidence type="ECO:0000313" key="2">
    <source>
        <dbReference type="Proteomes" id="UP001233999"/>
    </source>
</evidence>
<dbReference type="EMBL" id="JASPKZ010001623">
    <property type="protein sequence ID" value="KAJ9597199.1"/>
    <property type="molecule type" value="Genomic_DNA"/>
</dbReference>
<evidence type="ECO:0000313" key="1">
    <source>
        <dbReference type="EMBL" id="KAJ9597199.1"/>
    </source>
</evidence>
<dbReference type="AlphaFoldDB" id="A0AAD8ADY4"/>
<feature type="non-terminal residue" evidence="1">
    <location>
        <position position="94"/>
    </location>
</feature>